<feature type="transmembrane region" description="Helical" evidence="8">
    <location>
        <begin position="221"/>
        <end position="245"/>
    </location>
</feature>
<dbReference type="GO" id="GO:0016020">
    <property type="term" value="C:membrane"/>
    <property type="evidence" value="ECO:0007669"/>
    <property type="project" value="UniProtKB-SubCell"/>
</dbReference>
<evidence type="ECO:0000256" key="8">
    <source>
        <dbReference type="SAM" id="Phobius"/>
    </source>
</evidence>
<evidence type="ECO:0000256" key="6">
    <source>
        <dbReference type="ARBA" id="ARBA00023136"/>
    </source>
</evidence>
<feature type="region of interest" description="Disordered" evidence="7">
    <location>
        <begin position="130"/>
        <end position="152"/>
    </location>
</feature>
<feature type="compositionally biased region" description="Acidic residues" evidence="7">
    <location>
        <begin position="96"/>
        <end position="106"/>
    </location>
</feature>
<feature type="compositionally biased region" description="Low complexity" evidence="7">
    <location>
        <begin position="52"/>
        <end position="61"/>
    </location>
</feature>
<keyword evidence="10" id="KW-1185">Reference proteome</keyword>
<dbReference type="AlphaFoldDB" id="A0A1B0CK91"/>
<evidence type="ECO:0000313" key="10">
    <source>
        <dbReference type="Proteomes" id="UP000092461"/>
    </source>
</evidence>
<comment type="subcellular location">
    <subcellularLocation>
        <location evidence="1">Membrane</location>
        <topology evidence="1">Multi-pass membrane protein</topology>
    </subcellularLocation>
</comment>
<dbReference type="VEuPathDB" id="VectorBase:LLOJ005028"/>
<dbReference type="PANTHER" id="PTHR12316">
    <property type="entry name" value="NINJURIN-RELATED"/>
    <property type="match status" value="1"/>
</dbReference>
<evidence type="ECO:0000256" key="5">
    <source>
        <dbReference type="ARBA" id="ARBA00022989"/>
    </source>
</evidence>
<dbReference type="GO" id="GO:0007155">
    <property type="term" value="P:cell adhesion"/>
    <property type="evidence" value="ECO:0007669"/>
    <property type="project" value="UniProtKB-KW"/>
</dbReference>
<dbReference type="VEuPathDB" id="VectorBase:LLONM1_008905"/>
<feature type="compositionally biased region" description="Polar residues" evidence="7">
    <location>
        <begin position="1"/>
        <end position="12"/>
    </location>
</feature>
<keyword evidence="6 8" id="KW-0472">Membrane</keyword>
<keyword evidence="4" id="KW-0130">Cell adhesion</keyword>
<feature type="region of interest" description="Disordered" evidence="7">
    <location>
        <begin position="1"/>
        <end position="106"/>
    </location>
</feature>
<dbReference type="EMBL" id="AJWK01015911">
    <property type="status" value="NOT_ANNOTATED_CDS"/>
    <property type="molecule type" value="Genomic_DNA"/>
</dbReference>
<dbReference type="EMBL" id="AJWK01015912">
    <property type="status" value="NOT_ANNOTATED_CDS"/>
    <property type="molecule type" value="Genomic_DNA"/>
</dbReference>
<keyword evidence="3 8" id="KW-0812">Transmembrane</keyword>
<name>A0A1B0CK91_LUTLO</name>
<keyword evidence="5 8" id="KW-1133">Transmembrane helix</keyword>
<evidence type="ECO:0000256" key="2">
    <source>
        <dbReference type="ARBA" id="ARBA00008141"/>
    </source>
</evidence>
<organism evidence="9 10">
    <name type="scientific">Lutzomyia longipalpis</name>
    <name type="common">Sand fly</name>
    <dbReference type="NCBI Taxonomy" id="7200"/>
    <lineage>
        <taxon>Eukaryota</taxon>
        <taxon>Metazoa</taxon>
        <taxon>Ecdysozoa</taxon>
        <taxon>Arthropoda</taxon>
        <taxon>Hexapoda</taxon>
        <taxon>Insecta</taxon>
        <taxon>Pterygota</taxon>
        <taxon>Neoptera</taxon>
        <taxon>Endopterygota</taxon>
        <taxon>Diptera</taxon>
        <taxon>Nematocera</taxon>
        <taxon>Psychodoidea</taxon>
        <taxon>Psychodidae</taxon>
        <taxon>Lutzomyia</taxon>
        <taxon>Lutzomyia</taxon>
    </lineage>
</organism>
<evidence type="ECO:0000256" key="3">
    <source>
        <dbReference type="ARBA" id="ARBA00022692"/>
    </source>
</evidence>
<comment type="similarity">
    <text evidence="2">Belongs to the ninjurin family.</text>
</comment>
<proteinExistence type="inferred from homology"/>
<dbReference type="InterPro" id="IPR007007">
    <property type="entry name" value="Ninjurin"/>
</dbReference>
<sequence length="295" mass="32611">MSTPNPHVTINLPTIGENRENTRDIFLEESEPPRGRRSRRSSEDSAYRRSSRSISPRSASRSPRRPRRSVDAAINDAAPLLETDLPPRLPPIAGPEIDENDSPDDDIPLTSAAHPGVDDGFFPGSEVKPRVGEDENDAEGKQIPPNGLYPRRGSVPANFPYAPEFGPGIINVPETTPRIIPDVNVYQHKKTLAQGMMDLALLSANANQLRYVLESYTRHPYYYFSVTFISMSLIFQVAVGIGLLLNSRYNVKNEDDMCKAARINNLTVIGIFLITIVNVFISAFGVADPPPTMQN</sequence>
<reference evidence="9" key="1">
    <citation type="submission" date="2020-05" db="UniProtKB">
        <authorList>
            <consortium name="EnsemblMetazoa"/>
        </authorList>
    </citation>
    <scope>IDENTIFICATION</scope>
    <source>
        <strain evidence="9">Jacobina</strain>
    </source>
</reference>
<protein>
    <recommendedName>
        <fullName evidence="11">Ninjurin a</fullName>
    </recommendedName>
</protein>
<feature type="transmembrane region" description="Helical" evidence="8">
    <location>
        <begin position="266"/>
        <end position="287"/>
    </location>
</feature>
<feature type="compositionally biased region" description="Basic and acidic residues" evidence="7">
    <location>
        <begin position="17"/>
        <end position="47"/>
    </location>
</feature>
<evidence type="ECO:0000256" key="1">
    <source>
        <dbReference type="ARBA" id="ARBA00004141"/>
    </source>
</evidence>
<accession>A0A1B0CK91</accession>
<evidence type="ECO:0000256" key="4">
    <source>
        <dbReference type="ARBA" id="ARBA00022889"/>
    </source>
</evidence>
<evidence type="ECO:0008006" key="11">
    <source>
        <dbReference type="Google" id="ProtNLM"/>
    </source>
</evidence>
<dbReference type="EMBL" id="AJWK01015914">
    <property type="status" value="NOT_ANNOTATED_CDS"/>
    <property type="molecule type" value="Genomic_DNA"/>
</dbReference>
<dbReference type="PANTHER" id="PTHR12316:SF20">
    <property type="entry name" value="NINJURIN-A"/>
    <property type="match status" value="1"/>
</dbReference>
<dbReference type="EnsemblMetazoa" id="LLOJ005028-RA">
    <property type="protein sequence ID" value="LLOJ005028-PA"/>
    <property type="gene ID" value="LLOJ005028"/>
</dbReference>
<evidence type="ECO:0000313" key="9">
    <source>
        <dbReference type="EnsemblMetazoa" id="LLOJ005028-PA"/>
    </source>
</evidence>
<dbReference type="Pfam" id="PF04923">
    <property type="entry name" value="Ninjurin"/>
    <property type="match status" value="1"/>
</dbReference>
<dbReference type="Proteomes" id="UP000092461">
    <property type="component" value="Unassembled WGS sequence"/>
</dbReference>
<dbReference type="GO" id="GO:0042246">
    <property type="term" value="P:tissue regeneration"/>
    <property type="evidence" value="ECO:0007669"/>
    <property type="project" value="InterPro"/>
</dbReference>
<dbReference type="EMBL" id="AJWK01015913">
    <property type="status" value="NOT_ANNOTATED_CDS"/>
    <property type="molecule type" value="Genomic_DNA"/>
</dbReference>
<evidence type="ECO:0000256" key="7">
    <source>
        <dbReference type="SAM" id="MobiDB-lite"/>
    </source>
</evidence>